<organism evidence="2">
    <name type="scientific">Ananas comosus var. bracteatus</name>
    <name type="common">red pineapple</name>
    <dbReference type="NCBI Taxonomy" id="296719"/>
    <lineage>
        <taxon>Eukaryota</taxon>
        <taxon>Viridiplantae</taxon>
        <taxon>Streptophyta</taxon>
        <taxon>Embryophyta</taxon>
        <taxon>Tracheophyta</taxon>
        <taxon>Spermatophyta</taxon>
        <taxon>Magnoliopsida</taxon>
        <taxon>Liliopsida</taxon>
        <taxon>Poales</taxon>
        <taxon>Bromeliaceae</taxon>
        <taxon>Bromelioideae</taxon>
        <taxon>Ananas</taxon>
    </lineage>
</organism>
<proteinExistence type="predicted"/>
<dbReference type="InterPro" id="IPR039335">
    <property type="entry name" value="SIB1/2"/>
</dbReference>
<dbReference type="Pfam" id="PF05678">
    <property type="entry name" value="VQ"/>
    <property type="match status" value="1"/>
</dbReference>
<dbReference type="InterPro" id="IPR008889">
    <property type="entry name" value="VQ"/>
</dbReference>
<name>A0A6V7NTX9_ANACO</name>
<dbReference type="AlphaFoldDB" id="A0A6V7NTX9"/>
<gene>
    <name evidence="2" type="ORF">CB5_LOCUS5208</name>
</gene>
<accession>A0A6V7NTX9</accession>
<reference evidence="2" key="1">
    <citation type="submission" date="2020-07" db="EMBL/GenBank/DDBJ databases">
        <authorList>
            <person name="Lin J."/>
        </authorList>
    </citation>
    <scope>NUCLEOTIDE SEQUENCE</scope>
</reference>
<protein>
    <recommendedName>
        <fullName evidence="1">VQ domain-containing protein</fullName>
    </recommendedName>
</protein>
<sequence length="123" mass="13487">MEKITSQRGSPKEAKLKKEQAPLKVVYISDPVKVTARPAEFRTLVQRLTGRDSDIADLSRFDPMVGKAATCSPATECNTISPSATVVGLIVSPYDAFDEALEGAQVMNELHLHGYDLWNVPEK</sequence>
<dbReference type="EMBL" id="LR862142">
    <property type="protein sequence ID" value="CAD1821997.1"/>
    <property type="molecule type" value="Genomic_DNA"/>
</dbReference>
<evidence type="ECO:0000313" key="2">
    <source>
        <dbReference type="EMBL" id="CAD1821997.1"/>
    </source>
</evidence>
<evidence type="ECO:0000259" key="1">
    <source>
        <dbReference type="Pfam" id="PF05678"/>
    </source>
</evidence>
<feature type="domain" description="VQ" evidence="1">
    <location>
        <begin position="28"/>
        <end position="54"/>
    </location>
</feature>
<dbReference type="PANTHER" id="PTHR33624:SF2">
    <property type="entry name" value="SIGMA FACTOR BINDING PROTEIN 1, CHLOROPLASTIC"/>
    <property type="match status" value="1"/>
</dbReference>
<dbReference type="PANTHER" id="PTHR33624">
    <property type="entry name" value="SIGMA FACTOR BINDING PROTEIN 1, CHLOROPLASTIC"/>
    <property type="match status" value="1"/>
</dbReference>